<reference evidence="2" key="1">
    <citation type="submission" date="2014-02" db="EMBL/GenBank/DDBJ databases">
        <title>Expanding our view of genomic diversity in Candidatus Accumulibacter clades.</title>
        <authorList>
            <person name="Skennerton C.T."/>
            <person name="Barr J.J."/>
            <person name="Slater F.R."/>
            <person name="Bond P.L."/>
            <person name="Tyson G.W."/>
        </authorList>
    </citation>
    <scope>NUCLEOTIDE SEQUENCE [LARGE SCALE GENOMIC DNA]</scope>
</reference>
<evidence type="ECO:0000259" key="1">
    <source>
        <dbReference type="PROSITE" id="PS51704"/>
    </source>
</evidence>
<dbReference type="PATRIC" id="fig|1454004.3.peg.1266"/>
<dbReference type="EC" id="3.1.4.46" evidence="2"/>
<dbReference type="Proteomes" id="UP000022141">
    <property type="component" value="Unassembled WGS sequence"/>
</dbReference>
<keyword evidence="3" id="KW-1185">Reference proteome</keyword>
<organism evidence="2 3">
    <name type="scientific">Accumulibacter regalis</name>
    <dbReference type="NCBI Taxonomy" id="522306"/>
    <lineage>
        <taxon>Bacteria</taxon>
        <taxon>Pseudomonadati</taxon>
        <taxon>Pseudomonadota</taxon>
        <taxon>Betaproteobacteria</taxon>
        <taxon>Candidatus Accumulibacter</taxon>
    </lineage>
</organism>
<name>A0A011QLQ3_ACCRE</name>
<dbReference type="eggNOG" id="COG0584">
    <property type="taxonomic scope" value="Bacteria"/>
</dbReference>
<evidence type="ECO:0000313" key="3">
    <source>
        <dbReference type="Proteomes" id="UP000022141"/>
    </source>
</evidence>
<dbReference type="Pfam" id="PF03009">
    <property type="entry name" value="GDPD"/>
    <property type="match status" value="1"/>
</dbReference>
<protein>
    <submittedName>
        <fullName evidence="2">Glycerophosphoryl diester phosphodiesterase</fullName>
        <ecNumber evidence="2">3.1.4.46</ecNumber>
    </submittedName>
</protein>
<feature type="domain" description="GP-PDE" evidence="1">
    <location>
        <begin position="11"/>
        <end position="248"/>
    </location>
</feature>
<evidence type="ECO:0000313" key="2">
    <source>
        <dbReference type="EMBL" id="EXI89935.1"/>
    </source>
</evidence>
<dbReference type="SUPFAM" id="SSF51695">
    <property type="entry name" value="PLC-like phosphodiesterases"/>
    <property type="match status" value="1"/>
</dbReference>
<dbReference type="GO" id="GO:0006629">
    <property type="term" value="P:lipid metabolic process"/>
    <property type="evidence" value="ECO:0007669"/>
    <property type="project" value="InterPro"/>
</dbReference>
<proteinExistence type="predicted"/>
<dbReference type="PANTHER" id="PTHR46211:SF1">
    <property type="entry name" value="GLYCEROPHOSPHODIESTER PHOSPHODIESTERASE, CYTOPLASMIC"/>
    <property type="match status" value="1"/>
</dbReference>
<dbReference type="Gene3D" id="3.20.20.190">
    <property type="entry name" value="Phosphatidylinositol (PI) phosphodiesterase"/>
    <property type="match status" value="1"/>
</dbReference>
<sequence length="260" mass="28203">MIRPRLGWSLPRVFAHRCGGALAPENTLAGLRIAARMGVRAVEFDVMLSADGSPWLMHDERLERTSNGSGRVCETSDATLRVLDAGAYQHPAFLGEPVPSLASAALLCRQLGLVANVEIKPAAGFEVLTGEVVARQVREFWAGTELPLVSSFSEDALLAAREVAPELPLGALYERPPDDWLTRVNRVAALSLHCDAEQLDDSVLSRARANGIPLLCYTVNELGAAEALFRRGVMAVFSDRIDCVRDSSEIFLPALAMRQP</sequence>
<dbReference type="InterPro" id="IPR017946">
    <property type="entry name" value="PLC-like_Pdiesterase_TIM-brl"/>
</dbReference>
<dbReference type="AlphaFoldDB" id="A0A011QLQ3"/>
<gene>
    <name evidence="2" type="primary">ugpQ</name>
    <name evidence="2" type="ORF">AW11_01211</name>
</gene>
<dbReference type="GO" id="GO:0008889">
    <property type="term" value="F:glycerophosphodiester phosphodiesterase activity"/>
    <property type="evidence" value="ECO:0007669"/>
    <property type="project" value="UniProtKB-EC"/>
</dbReference>
<dbReference type="EMBL" id="JEMY01000012">
    <property type="protein sequence ID" value="EXI89935.1"/>
    <property type="molecule type" value="Genomic_DNA"/>
</dbReference>
<keyword evidence="2" id="KW-0378">Hydrolase</keyword>
<dbReference type="NCBIfam" id="NF006989">
    <property type="entry name" value="PRK09454.1"/>
    <property type="match status" value="1"/>
</dbReference>
<dbReference type="InterPro" id="IPR030395">
    <property type="entry name" value="GP_PDE_dom"/>
</dbReference>
<dbReference type="PANTHER" id="PTHR46211">
    <property type="entry name" value="GLYCEROPHOSPHORYL DIESTER PHOSPHODIESTERASE"/>
    <property type="match status" value="1"/>
</dbReference>
<comment type="caution">
    <text evidence="2">The sequence shown here is derived from an EMBL/GenBank/DDBJ whole genome shotgun (WGS) entry which is preliminary data.</text>
</comment>
<dbReference type="PROSITE" id="PS51704">
    <property type="entry name" value="GP_PDE"/>
    <property type="match status" value="1"/>
</dbReference>
<accession>A0A011QLQ3</accession>
<dbReference type="STRING" id="1454004.AW11_01211"/>